<name>A0ABV8GWP3_9BACI</name>
<comment type="caution">
    <text evidence="1">The sequence shown here is derived from an EMBL/GenBank/DDBJ whole genome shotgun (WGS) entry which is preliminary data.</text>
</comment>
<dbReference type="NCBIfam" id="NF033491">
    <property type="entry name" value="BA3454_fam"/>
    <property type="match status" value="1"/>
</dbReference>
<keyword evidence="2" id="KW-1185">Reference proteome</keyword>
<evidence type="ECO:0000313" key="2">
    <source>
        <dbReference type="Proteomes" id="UP001595772"/>
    </source>
</evidence>
<sequence length="44" mass="5157">MIQVNVTIDYDGKFYMTNVITSRDTSDEEVMKLAASQIEKQWKE</sequence>
<accession>A0ABV8GWP3</accession>
<dbReference type="EMBL" id="JBHSAO010000001">
    <property type="protein sequence ID" value="MFC4022486.1"/>
    <property type="molecule type" value="Genomic_DNA"/>
</dbReference>
<protein>
    <submittedName>
        <fullName evidence="1">BA3454 family stress response protein</fullName>
    </submittedName>
</protein>
<proteinExistence type="predicted"/>
<reference evidence="2" key="1">
    <citation type="journal article" date="2019" name="Int. J. Syst. Evol. Microbiol.">
        <title>The Global Catalogue of Microorganisms (GCM) 10K type strain sequencing project: providing services to taxonomists for standard genome sequencing and annotation.</title>
        <authorList>
            <consortium name="The Broad Institute Genomics Platform"/>
            <consortium name="The Broad Institute Genome Sequencing Center for Infectious Disease"/>
            <person name="Wu L."/>
            <person name="Ma J."/>
        </authorList>
    </citation>
    <scope>NUCLEOTIDE SEQUENCE [LARGE SCALE GENOMIC DNA]</scope>
    <source>
        <strain evidence="2">IBRC-M 10703</strain>
    </source>
</reference>
<dbReference type="Proteomes" id="UP001595772">
    <property type="component" value="Unassembled WGS sequence"/>
</dbReference>
<gene>
    <name evidence="1" type="ORF">ACFOUV_01480</name>
</gene>
<dbReference type="InterPro" id="IPR049728">
    <property type="entry name" value="BA3454-like"/>
</dbReference>
<dbReference type="RefSeq" id="WP_379494995.1">
    <property type="nucleotide sequence ID" value="NZ_JBHSAO010000001.1"/>
</dbReference>
<organism evidence="1 2">
    <name type="scientific">Oceanobacillus longus</name>
    <dbReference type="NCBI Taxonomy" id="930120"/>
    <lineage>
        <taxon>Bacteria</taxon>
        <taxon>Bacillati</taxon>
        <taxon>Bacillota</taxon>
        <taxon>Bacilli</taxon>
        <taxon>Bacillales</taxon>
        <taxon>Bacillaceae</taxon>
        <taxon>Oceanobacillus</taxon>
    </lineage>
</organism>
<evidence type="ECO:0000313" key="1">
    <source>
        <dbReference type="EMBL" id="MFC4022486.1"/>
    </source>
</evidence>